<evidence type="ECO:0000256" key="2">
    <source>
        <dbReference type="ARBA" id="ARBA00022692"/>
    </source>
</evidence>
<proteinExistence type="predicted"/>
<evidence type="ECO:0000256" key="4">
    <source>
        <dbReference type="ARBA" id="ARBA00023136"/>
    </source>
</evidence>
<feature type="transmembrane region" description="Helical" evidence="5">
    <location>
        <begin position="67"/>
        <end position="86"/>
    </location>
</feature>
<evidence type="ECO:0000313" key="9">
    <source>
        <dbReference type="Proteomes" id="UP000323392"/>
    </source>
</evidence>
<dbReference type="GO" id="GO:0005886">
    <property type="term" value="C:plasma membrane"/>
    <property type="evidence" value="ECO:0007669"/>
    <property type="project" value="TreeGrafter"/>
</dbReference>
<evidence type="ECO:0000256" key="1">
    <source>
        <dbReference type="ARBA" id="ARBA00004141"/>
    </source>
</evidence>
<keyword evidence="3 5" id="KW-1133">Transmembrane helix</keyword>
<feature type="transmembrane region" description="Helical" evidence="5">
    <location>
        <begin position="156"/>
        <end position="173"/>
    </location>
</feature>
<dbReference type="Gene3D" id="1.50.10.150">
    <property type="entry name" value="Voltage-dependent anion channel"/>
    <property type="match status" value="1"/>
</dbReference>
<dbReference type="PANTHER" id="PTHR37955">
    <property type="entry name" value="TELLURITE RESISTANCE PROTEIN TEHA"/>
    <property type="match status" value="1"/>
</dbReference>
<feature type="transmembrane region" description="Helical" evidence="5">
    <location>
        <begin position="246"/>
        <end position="266"/>
    </location>
</feature>
<feature type="transmembrane region" description="Helical" evidence="5">
    <location>
        <begin position="185"/>
        <end position="204"/>
    </location>
</feature>
<dbReference type="InterPro" id="IPR004695">
    <property type="entry name" value="SLAC1/Mae1/Ssu1/TehA"/>
</dbReference>
<dbReference type="Pfam" id="PF03595">
    <property type="entry name" value="SLAC1"/>
    <property type="match status" value="1"/>
</dbReference>
<dbReference type="AlphaFoldDB" id="A0A150FQW1"/>
<dbReference type="GO" id="GO:0046583">
    <property type="term" value="F:monoatomic cation efflux transmembrane transporter activity"/>
    <property type="evidence" value="ECO:0007669"/>
    <property type="project" value="TreeGrafter"/>
</dbReference>
<feature type="transmembrane region" description="Helical" evidence="5">
    <location>
        <begin position="216"/>
        <end position="234"/>
    </location>
</feature>
<feature type="transmembrane region" description="Helical" evidence="5">
    <location>
        <begin position="286"/>
        <end position="304"/>
    </location>
</feature>
<feature type="transmembrane region" description="Helical" evidence="5">
    <location>
        <begin position="92"/>
        <end position="112"/>
    </location>
</feature>
<dbReference type="PANTHER" id="PTHR37955:SF1">
    <property type="entry name" value="DEP DOMAIN-CONTAINING PROTEIN"/>
    <property type="match status" value="1"/>
</dbReference>
<reference evidence="7 9" key="2">
    <citation type="submission" date="2016-11" db="EMBL/GenBank/DDBJ databases">
        <authorList>
            <person name="Varghese N."/>
            <person name="Submissions S."/>
        </authorList>
    </citation>
    <scope>NUCLEOTIDE SEQUENCE [LARGE SCALE GENOMIC DNA]</scope>
    <source>
        <strain evidence="7 9">DSM 7308</strain>
    </source>
</reference>
<reference evidence="6 8" key="1">
    <citation type="submission" date="2016-02" db="EMBL/GenBank/DDBJ databases">
        <title>Draft genome sequence for Clostridium paradoxum JW-YL-7.</title>
        <authorList>
            <person name="Utturkar S.M."/>
            <person name="Lancaster A."/>
            <person name="Poole F.L."/>
            <person name="Adams M.W."/>
            <person name="Brown S.D."/>
        </authorList>
    </citation>
    <scope>NUCLEOTIDE SEQUENCE [LARGE SCALE GENOMIC DNA]</scope>
    <source>
        <strain evidence="6 8">JW-YL-7</strain>
    </source>
</reference>
<evidence type="ECO:0000256" key="5">
    <source>
        <dbReference type="SAM" id="Phobius"/>
    </source>
</evidence>
<dbReference type="PATRIC" id="fig|1121328.3.peg.1079"/>
<dbReference type="STRING" id="1121328.JWYL7_1069"/>
<keyword evidence="9" id="KW-1185">Reference proteome</keyword>
<keyword evidence="4 5" id="KW-0472">Membrane</keyword>
<dbReference type="InterPro" id="IPR052951">
    <property type="entry name" value="Tellurite_res_ion_channel"/>
</dbReference>
<keyword evidence="2 5" id="KW-0812">Transmembrane</keyword>
<evidence type="ECO:0000313" key="8">
    <source>
        <dbReference type="Proteomes" id="UP000092605"/>
    </source>
</evidence>
<dbReference type="RefSeq" id="WP_066070105.1">
    <property type="nucleotide sequence ID" value="NZ_FRBG01000012.1"/>
</dbReference>
<comment type="subcellular location">
    <subcellularLocation>
        <location evidence="1">Membrane</location>
        <topology evidence="1">Multi-pass membrane protein</topology>
    </subcellularLocation>
</comment>
<evidence type="ECO:0000313" key="7">
    <source>
        <dbReference type="EMBL" id="SHL14243.1"/>
    </source>
</evidence>
<name>A0A150FQW1_CLOPD</name>
<dbReference type="EMBL" id="LSFY01000001">
    <property type="protein sequence ID" value="KXZ39994.1"/>
    <property type="molecule type" value="Genomic_DNA"/>
</dbReference>
<dbReference type="Proteomes" id="UP000323392">
    <property type="component" value="Unassembled WGS sequence"/>
</dbReference>
<dbReference type="InterPro" id="IPR038665">
    <property type="entry name" value="Voltage-dep_anion_channel_sf"/>
</dbReference>
<dbReference type="EMBL" id="FRBG01000012">
    <property type="protein sequence ID" value="SHL14243.1"/>
    <property type="molecule type" value="Genomic_DNA"/>
</dbReference>
<dbReference type="CDD" id="cd09325">
    <property type="entry name" value="TDT_C4-dicarb_trans"/>
    <property type="match status" value="1"/>
</dbReference>
<protein>
    <submittedName>
        <fullName evidence="6">C4-dicarboxylate transporter/malic acid transport protein</fullName>
    </submittedName>
    <submittedName>
        <fullName evidence="7">Exfoliative toxin A/B</fullName>
    </submittedName>
</protein>
<dbReference type="OrthoDB" id="309023at2"/>
<feature type="transmembrane region" description="Helical" evidence="5">
    <location>
        <begin position="132"/>
        <end position="150"/>
    </location>
</feature>
<evidence type="ECO:0000256" key="3">
    <source>
        <dbReference type="ARBA" id="ARBA00022989"/>
    </source>
</evidence>
<organism evidence="6 8">
    <name type="scientific">Alkalithermobacter thermoalcaliphilus JW-YL-7 = DSM 7308</name>
    <dbReference type="NCBI Taxonomy" id="1121328"/>
    <lineage>
        <taxon>Bacteria</taxon>
        <taxon>Bacillati</taxon>
        <taxon>Bacillota</taxon>
        <taxon>Clostridia</taxon>
        <taxon>Peptostreptococcales</taxon>
        <taxon>Tepidibacteraceae</taxon>
        <taxon>Alkalithermobacter</taxon>
    </lineage>
</organism>
<feature type="transmembrane region" description="Helical" evidence="5">
    <location>
        <begin position="12"/>
        <end position="30"/>
    </location>
</feature>
<dbReference type="Proteomes" id="UP000092605">
    <property type="component" value="Unassembled WGS sequence"/>
</dbReference>
<evidence type="ECO:0000313" key="6">
    <source>
        <dbReference type="EMBL" id="KXZ39994.1"/>
    </source>
</evidence>
<feature type="transmembrane region" description="Helical" evidence="5">
    <location>
        <begin position="36"/>
        <end position="55"/>
    </location>
</feature>
<comment type="caution">
    <text evidence="6">The sequence shown here is derived from an EMBL/GenBank/DDBJ whole genome shotgun (WGS) entry which is preliminary data.</text>
</comment>
<accession>A0A150FQW1</accession>
<gene>
    <name evidence="6" type="ORF">JWYL7_1069</name>
    <name evidence="7" type="ORF">SAMN05661008_01546</name>
</gene>
<sequence length="315" mass="34730">MKDLLKKLPLPITGLMLGFAALGNLIQSHSESLRSLFGLISGIIFVLVLLKIIMLPKGVKEALQNPVIASVFPTFSMTMMLLATYIKPFSGGIASLFWFAGLILHIVLMISFTQKFVLNNNYSIKKVFPSWFIPYVGIAAASVTSGAVGMQSIGRIIFWFALATFVVLLVIVLKRVFVVKEMPEPTIPTIGILSAPASICLAGYMNSFEVKNITLVYALLIVAQVLYWGVILYLPKILKLKFYPSYSGYTFPLVISGLGLKLTNGFLTKVGSPISFLPTLVTIEEIVAVVACIYVLIRFLRFLFETEKVEPQTSK</sequence>